<comment type="caution">
    <text evidence="1">The sequence shown here is derived from an EMBL/GenBank/DDBJ whole genome shotgun (WGS) entry which is preliminary data.</text>
</comment>
<dbReference type="RefSeq" id="WP_111113518.1">
    <property type="nucleotide sequence ID" value="NZ_LXXM01000217.1"/>
</dbReference>
<proteinExistence type="predicted"/>
<dbReference type="EMBL" id="LXXM01000217">
    <property type="protein sequence ID" value="PZS88168.1"/>
    <property type="molecule type" value="Genomic_DNA"/>
</dbReference>
<organism evidence="1 2">
    <name type="scientific">Stenotrophomonas maltophilia</name>
    <name type="common">Pseudomonas maltophilia</name>
    <name type="synonym">Xanthomonas maltophilia</name>
    <dbReference type="NCBI Taxonomy" id="40324"/>
    <lineage>
        <taxon>Bacteria</taxon>
        <taxon>Pseudomonadati</taxon>
        <taxon>Pseudomonadota</taxon>
        <taxon>Gammaproteobacteria</taxon>
        <taxon>Lysobacterales</taxon>
        <taxon>Lysobacteraceae</taxon>
        <taxon>Stenotrophomonas</taxon>
        <taxon>Stenotrophomonas maltophilia group</taxon>
    </lineage>
</organism>
<dbReference type="AlphaFoldDB" id="A0A2W6HXP6"/>
<gene>
    <name evidence="1" type="ORF">A7X83_15730</name>
</gene>
<accession>A0A2W6HXP6</accession>
<evidence type="ECO:0000313" key="2">
    <source>
        <dbReference type="Proteomes" id="UP000249614"/>
    </source>
</evidence>
<protein>
    <submittedName>
        <fullName evidence="1">Uncharacterized protein</fullName>
    </submittedName>
</protein>
<name>A0A2W6HXP6_STEMA</name>
<dbReference type="Proteomes" id="UP000249614">
    <property type="component" value="Unassembled WGS sequence"/>
</dbReference>
<reference evidence="1 2" key="1">
    <citation type="submission" date="2016-05" db="EMBL/GenBank/DDBJ databases">
        <authorList>
            <person name="Lavstsen T."/>
            <person name="Jespersen J.S."/>
        </authorList>
    </citation>
    <scope>NUCLEOTIDE SEQUENCE [LARGE SCALE GENOMIC DNA]</scope>
    <source>
        <strain evidence="1 2">SM-5815</strain>
    </source>
</reference>
<sequence length="64" mass="7220">MKRVNWPIVALGVLWWWMETSYFGHNVGAGSVAELFADGMALAFYAAAFAFPPRRTDVTIEVRK</sequence>
<evidence type="ECO:0000313" key="1">
    <source>
        <dbReference type="EMBL" id="PZS88168.1"/>
    </source>
</evidence>